<gene>
    <name evidence="6" type="ORF">M413DRAFT_440467</name>
</gene>
<dbReference type="Gene3D" id="1.20.1270.60">
    <property type="entry name" value="Arfaptin homology (AH) domain/BAR domain"/>
    <property type="match status" value="1"/>
</dbReference>
<evidence type="ECO:0000313" key="6">
    <source>
        <dbReference type="EMBL" id="KIM46899.1"/>
    </source>
</evidence>
<dbReference type="SMART" id="SM00326">
    <property type="entry name" value="SH3"/>
    <property type="match status" value="1"/>
</dbReference>
<evidence type="ECO:0000259" key="4">
    <source>
        <dbReference type="PROSITE" id="PS50002"/>
    </source>
</evidence>
<protein>
    <recommendedName>
        <fullName evidence="8">PX-domain-containing protein</fullName>
    </recommendedName>
</protein>
<dbReference type="OrthoDB" id="10254720at2759"/>
<dbReference type="InterPro" id="IPR001452">
    <property type="entry name" value="SH3_domain"/>
</dbReference>
<dbReference type="SUPFAM" id="SSF64268">
    <property type="entry name" value="PX domain"/>
    <property type="match status" value="1"/>
</dbReference>
<dbReference type="PANTHER" id="PTHR45827:SF1">
    <property type="entry name" value="SORTING NEXIN"/>
    <property type="match status" value="1"/>
</dbReference>
<evidence type="ECO:0000313" key="7">
    <source>
        <dbReference type="Proteomes" id="UP000053424"/>
    </source>
</evidence>
<dbReference type="AlphaFoldDB" id="A0A0C3CS41"/>
<dbReference type="InterPro" id="IPR019497">
    <property type="entry name" value="Sorting_nexin_WASP-bd-dom"/>
</dbReference>
<proteinExistence type="predicted"/>
<dbReference type="Gene3D" id="3.30.1520.10">
    <property type="entry name" value="Phox-like domain"/>
    <property type="match status" value="1"/>
</dbReference>
<dbReference type="Gene3D" id="2.30.30.40">
    <property type="entry name" value="SH3 Domains"/>
    <property type="match status" value="1"/>
</dbReference>
<dbReference type="SUPFAM" id="SSF50044">
    <property type="entry name" value="SH3-domain"/>
    <property type="match status" value="1"/>
</dbReference>
<dbReference type="EMBL" id="KN831770">
    <property type="protein sequence ID" value="KIM46899.1"/>
    <property type="molecule type" value="Genomic_DNA"/>
</dbReference>
<dbReference type="InterPro" id="IPR036871">
    <property type="entry name" value="PX_dom_sf"/>
</dbReference>
<name>A0A0C3CS41_HEBCY</name>
<evidence type="ECO:0000256" key="2">
    <source>
        <dbReference type="PROSITE-ProRule" id="PRU00192"/>
    </source>
</evidence>
<dbReference type="STRING" id="686832.A0A0C3CS41"/>
<accession>A0A0C3CS41</accession>
<dbReference type="InterPro" id="IPR036028">
    <property type="entry name" value="SH3-like_dom_sf"/>
</dbReference>
<evidence type="ECO:0000259" key="5">
    <source>
        <dbReference type="PROSITE" id="PS50195"/>
    </source>
</evidence>
<dbReference type="InterPro" id="IPR001683">
    <property type="entry name" value="PX_dom"/>
</dbReference>
<dbReference type="GO" id="GO:0031410">
    <property type="term" value="C:cytoplasmic vesicle"/>
    <property type="evidence" value="ECO:0007669"/>
    <property type="project" value="TreeGrafter"/>
</dbReference>
<evidence type="ECO:0000256" key="1">
    <source>
        <dbReference type="ARBA" id="ARBA00022443"/>
    </source>
</evidence>
<feature type="region of interest" description="Disordered" evidence="3">
    <location>
        <begin position="219"/>
        <end position="245"/>
    </location>
</feature>
<dbReference type="GO" id="GO:0035091">
    <property type="term" value="F:phosphatidylinositol binding"/>
    <property type="evidence" value="ECO:0007669"/>
    <property type="project" value="InterPro"/>
</dbReference>
<dbReference type="PROSITE" id="PS50002">
    <property type="entry name" value="SH3"/>
    <property type="match status" value="1"/>
</dbReference>
<feature type="domain" description="PX" evidence="5">
    <location>
        <begin position="284"/>
        <end position="425"/>
    </location>
</feature>
<feature type="region of interest" description="Disordered" evidence="3">
    <location>
        <begin position="144"/>
        <end position="174"/>
    </location>
</feature>
<feature type="compositionally biased region" description="Low complexity" evidence="3">
    <location>
        <begin position="161"/>
        <end position="174"/>
    </location>
</feature>
<dbReference type="PROSITE" id="PS50195">
    <property type="entry name" value="PX"/>
    <property type="match status" value="1"/>
</dbReference>
<dbReference type="GO" id="GO:0006897">
    <property type="term" value="P:endocytosis"/>
    <property type="evidence" value="ECO:0007669"/>
    <property type="project" value="TreeGrafter"/>
</dbReference>
<dbReference type="GO" id="GO:0005886">
    <property type="term" value="C:plasma membrane"/>
    <property type="evidence" value="ECO:0007669"/>
    <property type="project" value="TreeGrafter"/>
</dbReference>
<dbReference type="Pfam" id="PF00787">
    <property type="entry name" value="PX"/>
    <property type="match status" value="1"/>
</dbReference>
<feature type="region of interest" description="Disordered" evidence="3">
    <location>
        <begin position="38"/>
        <end position="68"/>
    </location>
</feature>
<organism evidence="6 7">
    <name type="scientific">Hebeloma cylindrosporum</name>
    <dbReference type="NCBI Taxonomy" id="76867"/>
    <lineage>
        <taxon>Eukaryota</taxon>
        <taxon>Fungi</taxon>
        <taxon>Dikarya</taxon>
        <taxon>Basidiomycota</taxon>
        <taxon>Agaricomycotina</taxon>
        <taxon>Agaricomycetes</taxon>
        <taxon>Agaricomycetidae</taxon>
        <taxon>Agaricales</taxon>
        <taxon>Agaricineae</taxon>
        <taxon>Hymenogastraceae</taxon>
        <taxon>Hebeloma</taxon>
    </lineage>
</organism>
<reference evidence="7" key="2">
    <citation type="submission" date="2015-01" db="EMBL/GenBank/DDBJ databases">
        <title>Evolutionary Origins and Diversification of the Mycorrhizal Mutualists.</title>
        <authorList>
            <consortium name="DOE Joint Genome Institute"/>
            <consortium name="Mycorrhizal Genomics Consortium"/>
            <person name="Kohler A."/>
            <person name="Kuo A."/>
            <person name="Nagy L.G."/>
            <person name="Floudas D."/>
            <person name="Copeland A."/>
            <person name="Barry K.W."/>
            <person name="Cichocki N."/>
            <person name="Veneault-Fourrey C."/>
            <person name="LaButti K."/>
            <person name="Lindquist E.A."/>
            <person name="Lipzen A."/>
            <person name="Lundell T."/>
            <person name="Morin E."/>
            <person name="Murat C."/>
            <person name="Riley R."/>
            <person name="Ohm R."/>
            <person name="Sun H."/>
            <person name="Tunlid A."/>
            <person name="Henrissat B."/>
            <person name="Grigoriev I.V."/>
            <person name="Hibbett D.S."/>
            <person name="Martin F."/>
        </authorList>
    </citation>
    <scope>NUCLEOTIDE SEQUENCE [LARGE SCALE GENOMIC DNA]</scope>
    <source>
        <strain evidence="7">h7</strain>
    </source>
</reference>
<feature type="domain" description="SH3" evidence="4">
    <location>
        <begin position="71"/>
        <end position="133"/>
    </location>
</feature>
<dbReference type="GO" id="GO:0097320">
    <property type="term" value="P:plasma membrane tubulation"/>
    <property type="evidence" value="ECO:0007669"/>
    <property type="project" value="TreeGrafter"/>
</dbReference>
<sequence>MATLPRSSRCPPVISNRPVSEFDAGINTSAAWTEHLETGSPTIEARSKRHLSESDAQPFVSDDEAYDEPEVLTRPARALYSFEGKAEFRELRVVAGDELEVVKEDVGDGWSLVQDSTGETGLLPQTYYTLTTDFTPSPDIQLDVTHQHKKRETSSSSITPRASPRSSQSQSSLPALIPQNTGEWLPAFPSFRQSLLGGKSLNRFSSFVTSGAEAFVLRGSAAPPPSSTNQDTTSGHSKEDTSASVAEAVDEARTKSNILGLGEADKHLVDAGPAGPRWHAKTPAFSVLVHSPSKRTSGITGAYTMYNVTSLFPAPLNHAVADWVQVDDPDDLHPSSPNPNGETGLRITVQRRFSQFVMLHTVLSRRLPGIVLPPLPEKQYAGRFSEDFVEARRGDLERYLNKIVRHPVVRYAEILTFFLGCESDSEWSRLLPQHLSAPAAGPTFYARVYHPAFNVDKEDAEETIIAFHNHARAVGKGVQGLRSIFAKVREARVEMSKAERLLSYSLLSLITSKPIASVPAPGITNDEEEDDSTHLKDKTKGLLNRSGAWCWRENCSECLKLTKAVQKTCETLQTVANLYDGHARRTQLATHESLKLMAHPSSLYESAITTHKSTLSRYREAVGNGNVAGPTYADEDMVGRCETVLNTTMAEMDVYHAQKGEDLKTITVDHLDGEIAFYEQILTRLKAARSTYDNPKFADLASSPRLPSIYEKDLSFDSSNPHPHSGANPHLVPKPLPQPCPHVYDSAPMRPVSVAIQEGVGMFLGDGVGRGSVFGKFW</sequence>
<dbReference type="InterPro" id="IPR027267">
    <property type="entry name" value="AH/BAR_dom_sf"/>
</dbReference>
<dbReference type="Proteomes" id="UP000053424">
    <property type="component" value="Unassembled WGS sequence"/>
</dbReference>
<dbReference type="SMART" id="SM00312">
    <property type="entry name" value="PX"/>
    <property type="match status" value="1"/>
</dbReference>
<evidence type="ECO:0000256" key="3">
    <source>
        <dbReference type="SAM" id="MobiDB-lite"/>
    </source>
</evidence>
<dbReference type="PANTHER" id="PTHR45827">
    <property type="entry name" value="SORTING NEXIN"/>
    <property type="match status" value="1"/>
</dbReference>
<evidence type="ECO:0008006" key="8">
    <source>
        <dbReference type="Google" id="ProtNLM"/>
    </source>
</evidence>
<reference evidence="6 7" key="1">
    <citation type="submission" date="2014-04" db="EMBL/GenBank/DDBJ databases">
        <authorList>
            <consortium name="DOE Joint Genome Institute"/>
            <person name="Kuo A."/>
            <person name="Gay G."/>
            <person name="Dore J."/>
            <person name="Kohler A."/>
            <person name="Nagy L.G."/>
            <person name="Floudas D."/>
            <person name="Copeland A."/>
            <person name="Barry K.W."/>
            <person name="Cichocki N."/>
            <person name="Veneault-Fourrey C."/>
            <person name="LaButti K."/>
            <person name="Lindquist E.A."/>
            <person name="Lipzen A."/>
            <person name="Lundell T."/>
            <person name="Morin E."/>
            <person name="Murat C."/>
            <person name="Sun H."/>
            <person name="Tunlid A."/>
            <person name="Henrissat B."/>
            <person name="Grigoriev I.V."/>
            <person name="Hibbett D.S."/>
            <person name="Martin F."/>
            <person name="Nordberg H.P."/>
            <person name="Cantor M.N."/>
            <person name="Hua S.X."/>
        </authorList>
    </citation>
    <scope>NUCLEOTIDE SEQUENCE [LARGE SCALE GENOMIC DNA]</scope>
    <source>
        <strain evidence="7">h7</strain>
    </source>
</reference>
<keyword evidence="1 2" id="KW-0728">SH3 domain</keyword>
<keyword evidence="7" id="KW-1185">Reference proteome</keyword>
<feature type="region of interest" description="Disordered" evidence="3">
    <location>
        <begin position="711"/>
        <end position="739"/>
    </location>
</feature>
<dbReference type="Pfam" id="PF10456">
    <property type="entry name" value="BAR_3_WASP_bdg"/>
    <property type="match status" value="1"/>
</dbReference>
<dbReference type="GO" id="GO:0016197">
    <property type="term" value="P:endosomal transport"/>
    <property type="evidence" value="ECO:0007669"/>
    <property type="project" value="TreeGrafter"/>
</dbReference>
<dbReference type="HOGENOM" id="CLU_020758_0_0_1"/>